<feature type="domain" description="PB1" evidence="14">
    <location>
        <begin position="3"/>
        <end position="88"/>
    </location>
</feature>
<dbReference type="GO" id="GO:0005776">
    <property type="term" value="C:autophagosome"/>
    <property type="evidence" value="ECO:0007669"/>
    <property type="project" value="UniProtKB-SubCell"/>
</dbReference>
<proteinExistence type="predicted"/>
<keyword evidence="4" id="KW-0926">Vacuole</keyword>
<feature type="domain" description="ZZ-type" evidence="13">
    <location>
        <begin position="388"/>
        <end position="438"/>
    </location>
</feature>
<dbReference type="Pfam" id="PF00569">
    <property type="entry name" value="ZZ"/>
    <property type="match status" value="1"/>
</dbReference>
<evidence type="ECO:0000256" key="2">
    <source>
        <dbReference type="ARBA" id="ARBA00004419"/>
    </source>
</evidence>
<dbReference type="PROSITE" id="PS51745">
    <property type="entry name" value="PB1"/>
    <property type="match status" value="1"/>
</dbReference>
<dbReference type="GO" id="GO:0031410">
    <property type="term" value="C:cytoplasmic vesicle"/>
    <property type="evidence" value="ECO:0007669"/>
    <property type="project" value="UniProtKB-KW"/>
</dbReference>
<dbReference type="Gene3D" id="3.30.60.90">
    <property type="match status" value="1"/>
</dbReference>
<dbReference type="InterPro" id="IPR000433">
    <property type="entry name" value="Znf_ZZ"/>
</dbReference>
<evidence type="ECO:0000256" key="7">
    <source>
        <dbReference type="ARBA" id="ARBA00022833"/>
    </source>
</evidence>
<feature type="compositionally biased region" description="Polar residues" evidence="12">
    <location>
        <begin position="209"/>
        <end position="221"/>
    </location>
</feature>
<evidence type="ECO:0000256" key="4">
    <source>
        <dbReference type="ARBA" id="ARBA00022554"/>
    </source>
</evidence>
<dbReference type="InterPro" id="IPR043145">
    <property type="entry name" value="Znf_ZZ_sf"/>
</dbReference>
<dbReference type="Pfam" id="PF00564">
    <property type="entry name" value="PB1"/>
    <property type="match status" value="1"/>
</dbReference>
<feature type="compositionally biased region" description="Basic and acidic residues" evidence="12">
    <location>
        <begin position="222"/>
        <end position="231"/>
    </location>
</feature>
<comment type="caution">
    <text evidence="15">The sequence shown here is derived from an EMBL/GenBank/DDBJ whole genome shotgun (WGS) entry which is preliminary data.</text>
</comment>
<evidence type="ECO:0008006" key="17">
    <source>
        <dbReference type="Google" id="ProtNLM"/>
    </source>
</evidence>
<dbReference type="InterPro" id="IPR009060">
    <property type="entry name" value="UBA-like_sf"/>
</dbReference>
<organism evidence="15 16">
    <name type="scientific">Protea cynaroides</name>
    <dbReference type="NCBI Taxonomy" id="273540"/>
    <lineage>
        <taxon>Eukaryota</taxon>
        <taxon>Viridiplantae</taxon>
        <taxon>Streptophyta</taxon>
        <taxon>Embryophyta</taxon>
        <taxon>Tracheophyta</taxon>
        <taxon>Spermatophyta</taxon>
        <taxon>Magnoliopsida</taxon>
        <taxon>Proteales</taxon>
        <taxon>Proteaceae</taxon>
        <taxon>Protea</taxon>
    </lineage>
</organism>
<dbReference type="Proteomes" id="UP001141806">
    <property type="component" value="Unassembled WGS sequence"/>
</dbReference>
<dbReference type="InterPro" id="IPR032350">
    <property type="entry name" value="Nbr1_FW"/>
</dbReference>
<dbReference type="AlphaFoldDB" id="A0A9Q0KN96"/>
<feature type="region of interest" description="Disordered" evidence="12">
    <location>
        <begin position="200"/>
        <end position="243"/>
    </location>
</feature>
<dbReference type="PROSITE" id="PS50135">
    <property type="entry name" value="ZF_ZZ_2"/>
    <property type="match status" value="1"/>
</dbReference>
<evidence type="ECO:0000313" key="15">
    <source>
        <dbReference type="EMBL" id="KAJ4973661.1"/>
    </source>
</evidence>
<dbReference type="SMART" id="SM00666">
    <property type="entry name" value="PB1"/>
    <property type="match status" value="1"/>
</dbReference>
<evidence type="ECO:0000256" key="8">
    <source>
        <dbReference type="ARBA" id="ARBA00022927"/>
    </source>
</evidence>
<dbReference type="Gene3D" id="2.60.40.10">
    <property type="entry name" value="Immunoglobulins"/>
    <property type="match status" value="1"/>
</dbReference>
<keyword evidence="6 11" id="KW-0863">Zinc-finger</keyword>
<evidence type="ECO:0000259" key="13">
    <source>
        <dbReference type="PROSITE" id="PS50135"/>
    </source>
</evidence>
<reference evidence="15" key="1">
    <citation type="journal article" date="2023" name="Plant J.">
        <title>The genome of the king protea, Protea cynaroides.</title>
        <authorList>
            <person name="Chang J."/>
            <person name="Duong T.A."/>
            <person name="Schoeman C."/>
            <person name="Ma X."/>
            <person name="Roodt D."/>
            <person name="Barker N."/>
            <person name="Li Z."/>
            <person name="Van de Peer Y."/>
            <person name="Mizrachi E."/>
        </authorList>
    </citation>
    <scope>NUCLEOTIDE SEQUENCE</scope>
    <source>
        <tissue evidence="15">Young leaves</tissue>
    </source>
</reference>
<dbReference type="InterPro" id="IPR000270">
    <property type="entry name" value="PB1_dom"/>
</dbReference>
<dbReference type="PANTHER" id="PTHR20930">
    <property type="entry name" value="OVARIAN CARCINOMA ANTIGEN CA125-RELATED"/>
    <property type="match status" value="1"/>
</dbReference>
<evidence type="ECO:0000256" key="3">
    <source>
        <dbReference type="ARBA" id="ARBA00022448"/>
    </source>
</evidence>
<dbReference type="GO" id="GO:0015031">
    <property type="term" value="P:protein transport"/>
    <property type="evidence" value="ECO:0007669"/>
    <property type="project" value="UniProtKB-KW"/>
</dbReference>
<accession>A0A9Q0KN96</accession>
<evidence type="ECO:0000313" key="16">
    <source>
        <dbReference type="Proteomes" id="UP001141806"/>
    </source>
</evidence>
<keyword evidence="9" id="KW-0072">Autophagy</keyword>
<keyword evidence="10" id="KW-0968">Cytoplasmic vesicle</keyword>
<dbReference type="OrthoDB" id="661148at2759"/>
<sequence>MSDLVIKVKYGDTLRRFSVDVNEDGLIDLNMAVLKVKILSLFKFSPNADLSLTYIDEDKDVVTLVDDDDLRDAIKQCLNPLRVNVSLNNTRAGRYDTRSSGNSTPMRSPRLDGPSFPHINSGVSEVLKTVQEPLRDALSMLSCDLAAKAASSAPLLTELVDILSKFGLSHLSSVSHCDDVPFKTEGGAPENLVVTRVAEDPKSSKESAHVQNANAANQTSVGDKKECDSDVTRGVGNSAPKTATSVDLNLDTKYSIPPEFSATGFTDCTAFGTSFYPHQPSLIADAAKLPFPAMDTRGGSSVLGGDSNKQFPTVYLPKNLCTCPKKQLPTGFEHSSMSQVGFNPQSKCPFSGQTRVDSSDGVPPGGYNPFHPSKRSYSHWDKMDRIFHKGVRCDGCGVHPITGPRFKSKVKEDYDLCSICYSEMGNEAEYIRMDHPIPYRSPRLFKEFYDLHHRFPTTSLPHIPQGCGTIPCRPKLDSHFIQDMNVTDGTMMAPETPFTKIWRMRNNGTIVWPLGTQLVWIGGDKFTHKVSVDLEIPVDGFPVDKELDIAVDFKAPQHPGRYVSYWRMASPSGQKFGQRVWVLIQVDTSEDSLASSLNGLNLNLPPESNVANGPEIIDVNVEPVDSSYQESGRFMGKELVNVIDEHRNKDQALDFPVNDSLLVGSGVSVPVNPAVPASVSYPIIDLFEEPFEPSSVMDMDTSAEETESNVVEQTLLKELEEMGFKQIDLNKEILRINKYSLEQSVEDLCGFVEWDPMLEELQEMGFCDTDTNKKLLIKNGGSIRQVVMDLVAGERAE</sequence>
<evidence type="ECO:0000256" key="12">
    <source>
        <dbReference type="SAM" id="MobiDB-lite"/>
    </source>
</evidence>
<dbReference type="SMART" id="SM00291">
    <property type="entry name" value="ZnF_ZZ"/>
    <property type="match status" value="1"/>
</dbReference>
<keyword evidence="8" id="KW-0653">Protein transport</keyword>
<dbReference type="GO" id="GO:0006914">
    <property type="term" value="P:autophagy"/>
    <property type="evidence" value="ECO:0007669"/>
    <property type="project" value="UniProtKB-KW"/>
</dbReference>
<dbReference type="Pfam" id="PF24932">
    <property type="entry name" value="UBA_NBR1_C"/>
    <property type="match status" value="2"/>
</dbReference>
<dbReference type="Pfam" id="PF16158">
    <property type="entry name" value="N_BRCA1_IG"/>
    <property type="match status" value="1"/>
</dbReference>
<dbReference type="GO" id="GO:0008270">
    <property type="term" value="F:zinc ion binding"/>
    <property type="evidence" value="ECO:0007669"/>
    <property type="project" value="UniProtKB-KW"/>
</dbReference>
<protein>
    <recommendedName>
        <fullName evidence="17">Protein NBR1 homolog</fullName>
    </recommendedName>
</protein>
<evidence type="ECO:0000256" key="6">
    <source>
        <dbReference type="ARBA" id="ARBA00022771"/>
    </source>
</evidence>
<dbReference type="SUPFAM" id="SSF46934">
    <property type="entry name" value="UBA-like"/>
    <property type="match status" value="1"/>
</dbReference>
<evidence type="ECO:0000256" key="5">
    <source>
        <dbReference type="ARBA" id="ARBA00022723"/>
    </source>
</evidence>
<keyword evidence="16" id="KW-1185">Reference proteome</keyword>
<dbReference type="InterPro" id="IPR013783">
    <property type="entry name" value="Ig-like_fold"/>
</dbReference>
<dbReference type="PANTHER" id="PTHR20930:SF0">
    <property type="entry name" value="PROTEIN ILRUN"/>
    <property type="match status" value="1"/>
</dbReference>
<dbReference type="SUPFAM" id="SSF57850">
    <property type="entry name" value="RING/U-box"/>
    <property type="match status" value="1"/>
</dbReference>
<keyword evidence="5" id="KW-0479">Metal-binding</keyword>
<name>A0A9Q0KN96_9MAGN</name>
<dbReference type="CDD" id="cd14947">
    <property type="entry name" value="NBR1_like"/>
    <property type="match status" value="1"/>
</dbReference>
<dbReference type="Gene3D" id="3.10.20.90">
    <property type="entry name" value="Phosphatidylinositol 3-kinase Catalytic Subunit, Chain A, domain 1"/>
    <property type="match status" value="1"/>
</dbReference>
<dbReference type="FunFam" id="2.60.40.10:FF:000199">
    <property type="entry name" value="next to BRCA1 gene 1 protein-like"/>
    <property type="match status" value="1"/>
</dbReference>
<keyword evidence="3" id="KW-0813">Transport</keyword>
<dbReference type="Gene3D" id="1.10.8.10">
    <property type="entry name" value="DNA helicase RuvA subunit, C-terminal domain"/>
    <property type="match status" value="2"/>
</dbReference>
<dbReference type="EMBL" id="JAMYWD010000004">
    <property type="protein sequence ID" value="KAJ4973661.1"/>
    <property type="molecule type" value="Genomic_DNA"/>
</dbReference>
<evidence type="ECO:0000256" key="10">
    <source>
        <dbReference type="ARBA" id="ARBA00023329"/>
    </source>
</evidence>
<evidence type="ECO:0000256" key="9">
    <source>
        <dbReference type="ARBA" id="ARBA00023006"/>
    </source>
</evidence>
<feature type="region of interest" description="Disordered" evidence="12">
    <location>
        <begin position="92"/>
        <end position="115"/>
    </location>
</feature>
<keyword evidence="7" id="KW-0862">Zinc</keyword>
<evidence type="ECO:0000256" key="1">
    <source>
        <dbReference type="ARBA" id="ARBA00004116"/>
    </source>
</evidence>
<evidence type="ECO:0000256" key="11">
    <source>
        <dbReference type="PROSITE-ProRule" id="PRU00228"/>
    </source>
</evidence>
<dbReference type="SUPFAM" id="SSF54277">
    <property type="entry name" value="CAD &amp; PB1 domains"/>
    <property type="match status" value="1"/>
</dbReference>
<evidence type="ECO:0000259" key="14">
    <source>
        <dbReference type="PROSITE" id="PS51745"/>
    </source>
</evidence>
<dbReference type="InterPro" id="IPR053793">
    <property type="entry name" value="PB1-like"/>
</dbReference>
<gene>
    <name evidence="15" type="ORF">NE237_006835</name>
</gene>
<dbReference type="FunFam" id="1.10.8.10:FF:000085">
    <property type="entry name" value="protein NBR1 homolog"/>
    <property type="match status" value="1"/>
</dbReference>
<dbReference type="CDD" id="cd14319">
    <property type="entry name" value="UBA_NBR1"/>
    <property type="match status" value="2"/>
</dbReference>
<comment type="subcellular location">
    <subcellularLocation>
        <location evidence="2">Cytoplasmic vesicle</location>
        <location evidence="2">Autophagosome</location>
    </subcellularLocation>
    <subcellularLocation>
        <location evidence="1">Vacuole</location>
    </subcellularLocation>
</comment>
<dbReference type="InterPro" id="IPR056893">
    <property type="entry name" value="UBA_Nbr1_C"/>
</dbReference>